<sequence length="108" mass="11143">MLHRALRHTSTLLAMAASSAGALAHPGGLNAEGCHNDRRNGGYHCHRSGGSGASSSRLASPRSLRSRNDGGYYPNCAAARAAGAAPLRRGDPGYRAGLDRDDDGIACE</sequence>
<dbReference type="NCBIfam" id="NF033223">
    <property type="entry name" value="YHYH_alt"/>
    <property type="match status" value="1"/>
</dbReference>
<keyword evidence="5" id="KW-1185">Reference proteome</keyword>
<keyword evidence="2" id="KW-0732">Signal</keyword>
<evidence type="ECO:0000256" key="2">
    <source>
        <dbReference type="SAM" id="SignalP"/>
    </source>
</evidence>
<name>A0A7Y0BR71_9SPHN</name>
<evidence type="ECO:0000313" key="5">
    <source>
        <dbReference type="Proteomes" id="UP000583556"/>
    </source>
</evidence>
<protein>
    <submittedName>
        <fullName evidence="4">Excalibur calcium-binding domain-containing protein</fullName>
    </submittedName>
</protein>
<accession>A0A7Y0BR71</accession>
<organism evidence="4 5">
    <name type="scientific">Novosphingobium olei</name>
    <dbReference type="NCBI Taxonomy" id="2728851"/>
    <lineage>
        <taxon>Bacteria</taxon>
        <taxon>Pseudomonadati</taxon>
        <taxon>Pseudomonadota</taxon>
        <taxon>Alphaproteobacteria</taxon>
        <taxon>Sphingomonadales</taxon>
        <taxon>Sphingomonadaceae</taxon>
        <taxon>Novosphingobium</taxon>
    </lineage>
</organism>
<gene>
    <name evidence="4" type="ORF">HHL27_15745</name>
</gene>
<evidence type="ECO:0000313" key="4">
    <source>
        <dbReference type="EMBL" id="NML95127.1"/>
    </source>
</evidence>
<feature type="region of interest" description="Disordered" evidence="1">
    <location>
        <begin position="26"/>
        <end position="68"/>
    </location>
</feature>
<feature type="compositionally biased region" description="Low complexity" evidence="1">
    <location>
        <begin position="53"/>
        <end position="63"/>
    </location>
</feature>
<dbReference type="Pfam" id="PF05901">
    <property type="entry name" value="Excalibur"/>
    <property type="match status" value="1"/>
</dbReference>
<feature type="signal peptide" evidence="2">
    <location>
        <begin position="1"/>
        <end position="24"/>
    </location>
</feature>
<dbReference type="EMBL" id="JABBGM010000007">
    <property type="protein sequence ID" value="NML95127.1"/>
    <property type="molecule type" value="Genomic_DNA"/>
</dbReference>
<proteinExistence type="predicted"/>
<reference evidence="4 5" key="1">
    <citation type="submission" date="2020-04" db="EMBL/GenBank/DDBJ databases">
        <title>Novosphingobium sp. TW-4 isolated from soil.</title>
        <authorList>
            <person name="Dahal R.H."/>
            <person name="Chaudhary D.K."/>
        </authorList>
    </citation>
    <scope>NUCLEOTIDE SEQUENCE [LARGE SCALE GENOMIC DNA]</scope>
    <source>
        <strain evidence="4 5">TW-4</strain>
    </source>
</reference>
<dbReference type="SMART" id="SM00894">
    <property type="entry name" value="Excalibur"/>
    <property type="match status" value="1"/>
</dbReference>
<comment type="caution">
    <text evidence="4">The sequence shown here is derived from an EMBL/GenBank/DDBJ whole genome shotgun (WGS) entry which is preliminary data.</text>
</comment>
<evidence type="ECO:0000259" key="3">
    <source>
        <dbReference type="SMART" id="SM00894"/>
    </source>
</evidence>
<dbReference type="Proteomes" id="UP000583556">
    <property type="component" value="Unassembled WGS sequence"/>
</dbReference>
<evidence type="ECO:0000256" key="1">
    <source>
        <dbReference type="SAM" id="MobiDB-lite"/>
    </source>
</evidence>
<feature type="domain" description="Excalibur calcium-binding" evidence="3">
    <location>
        <begin position="72"/>
        <end position="108"/>
    </location>
</feature>
<feature type="region of interest" description="Disordered" evidence="1">
    <location>
        <begin position="81"/>
        <end position="108"/>
    </location>
</feature>
<dbReference type="AlphaFoldDB" id="A0A7Y0BR71"/>
<feature type="chain" id="PRO_5031449576" evidence="2">
    <location>
        <begin position="25"/>
        <end position="108"/>
    </location>
</feature>
<dbReference type="InterPro" id="IPR008613">
    <property type="entry name" value="Excalibur_Ca-bd_domain"/>
</dbReference>
<dbReference type="InterPro" id="IPR047773">
    <property type="entry name" value="YHYH_dom_bact"/>
</dbReference>